<evidence type="ECO:0000256" key="2">
    <source>
        <dbReference type="ARBA" id="ARBA00022692"/>
    </source>
</evidence>
<dbReference type="EMBL" id="PJQD01000020">
    <property type="protein sequence ID" value="POY74937.1"/>
    <property type="molecule type" value="Genomic_DNA"/>
</dbReference>
<protein>
    <recommendedName>
        <fullName evidence="9">UDP-galactose transporter</fullName>
    </recommendedName>
</protein>
<accession>A0A2S5BDU8</accession>
<dbReference type="Proteomes" id="UP000237144">
    <property type="component" value="Unassembled WGS sequence"/>
</dbReference>
<evidence type="ECO:0000256" key="4">
    <source>
        <dbReference type="ARBA" id="ARBA00023136"/>
    </source>
</evidence>
<feature type="transmembrane region" description="Helical" evidence="6">
    <location>
        <begin position="495"/>
        <end position="514"/>
    </location>
</feature>
<dbReference type="PANTHER" id="PTHR10231">
    <property type="entry name" value="NUCLEOTIDE-SUGAR TRANSMEMBRANE TRANSPORTER"/>
    <property type="match status" value="1"/>
</dbReference>
<comment type="caution">
    <text evidence="7">The sequence shown here is derived from an EMBL/GenBank/DDBJ whole genome shotgun (WGS) entry which is preliminary data.</text>
</comment>
<feature type="transmembrane region" description="Helical" evidence="6">
    <location>
        <begin position="437"/>
        <end position="454"/>
    </location>
</feature>
<dbReference type="OrthoDB" id="408493at2759"/>
<proteinExistence type="predicted"/>
<dbReference type="Pfam" id="PF04142">
    <property type="entry name" value="Nuc_sug_transp"/>
    <property type="match status" value="2"/>
</dbReference>
<feature type="region of interest" description="Disordered" evidence="5">
    <location>
        <begin position="182"/>
        <end position="211"/>
    </location>
</feature>
<reference evidence="7 8" key="1">
    <citation type="journal article" date="2018" name="Front. Microbiol.">
        <title>Prospects for Fungal Bioremediation of Acidic Radioactive Waste Sites: Characterization and Genome Sequence of Rhodotorula taiwanensis MD1149.</title>
        <authorList>
            <person name="Tkavc R."/>
            <person name="Matrosova V.Y."/>
            <person name="Grichenko O.E."/>
            <person name="Gostincar C."/>
            <person name="Volpe R.P."/>
            <person name="Klimenkova P."/>
            <person name="Gaidamakova E.K."/>
            <person name="Zhou C.E."/>
            <person name="Stewart B.J."/>
            <person name="Lyman M.G."/>
            <person name="Malfatti S.A."/>
            <person name="Rubinfeld B."/>
            <person name="Courtot M."/>
            <person name="Singh J."/>
            <person name="Dalgard C.L."/>
            <person name="Hamilton T."/>
            <person name="Frey K.G."/>
            <person name="Gunde-Cimerman N."/>
            <person name="Dugan L."/>
            <person name="Daly M.J."/>
        </authorList>
    </citation>
    <scope>NUCLEOTIDE SEQUENCE [LARGE SCALE GENOMIC DNA]</scope>
    <source>
        <strain evidence="7 8">MD1149</strain>
    </source>
</reference>
<organism evidence="7 8">
    <name type="scientific">Rhodotorula taiwanensis</name>
    <dbReference type="NCBI Taxonomy" id="741276"/>
    <lineage>
        <taxon>Eukaryota</taxon>
        <taxon>Fungi</taxon>
        <taxon>Dikarya</taxon>
        <taxon>Basidiomycota</taxon>
        <taxon>Pucciniomycotina</taxon>
        <taxon>Microbotryomycetes</taxon>
        <taxon>Sporidiobolales</taxon>
        <taxon>Sporidiobolaceae</taxon>
        <taxon>Rhodotorula</taxon>
    </lineage>
</organism>
<feature type="transmembrane region" description="Helical" evidence="6">
    <location>
        <begin position="356"/>
        <end position="376"/>
    </location>
</feature>
<keyword evidence="8" id="KW-1185">Reference proteome</keyword>
<dbReference type="NCBIfam" id="TIGR00803">
    <property type="entry name" value="nst"/>
    <property type="match status" value="1"/>
</dbReference>
<keyword evidence="2 6" id="KW-0812">Transmembrane</keyword>
<keyword evidence="3 6" id="KW-1133">Transmembrane helix</keyword>
<comment type="subcellular location">
    <subcellularLocation>
        <location evidence="1">Membrane</location>
        <topology evidence="1">Multi-pass membrane protein</topology>
    </subcellularLocation>
</comment>
<dbReference type="GO" id="GO:0000139">
    <property type="term" value="C:Golgi membrane"/>
    <property type="evidence" value="ECO:0007669"/>
    <property type="project" value="InterPro"/>
</dbReference>
<dbReference type="InterPro" id="IPR007271">
    <property type="entry name" value="Nuc_sug_transpt"/>
</dbReference>
<dbReference type="AlphaFoldDB" id="A0A2S5BDU8"/>
<dbReference type="STRING" id="741276.A0A2S5BDU8"/>
<gene>
    <name evidence="7" type="ORF">BMF94_1913</name>
</gene>
<name>A0A2S5BDU8_9BASI</name>
<feature type="transmembrane region" description="Helical" evidence="6">
    <location>
        <begin position="316"/>
        <end position="336"/>
    </location>
</feature>
<evidence type="ECO:0000256" key="1">
    <source>
        <dbReference type="ARBA" id="ARBA00004141"/>
    </source>
</evidence>
<evidence type="ECO:0000313" key="8">
    <source>
        <dbReference type="Proteomes" id="UP000237144"/>
    </source>
</evidence>
<feature type="transmembrane region" description="Helical" evidence="6">
    <location>
        <begin position="521"/>
        <end position="542"/>
    </location>
</feature>
<evidence type="ECO:0000256" key="3">
    <source>
        <dbReference type="ARBA" id="ARBA00022989"/>
    </source>
</evidence>
<keyword evidence="4 6" id="KW-0472">Membrane</keyword>
<evidence type="ECO:0000313" key="7">
    <source>
        <dbReference type="EMBL" id="POY74937.1"/>
    </source>
</evidence>
<feature type="transmembrane region" description="Helical" evidence="6">
    <location>
        <begin position="548"/>
        <end position="565"/>
    </location>
</feature>
<sequence>MPQPLLGRRGILSLAALTLHYSCLSVVLHVSRTAPGGRYNASTAIFLTELVKIAISLALVLCSGELHKAVVQRRQAREEELAALLVSADRKAQEDRRRRAVEEEKALWARLQEGGEDPCAFASPEETIVPVKLHRRPSLSSLNAPVTGPKSPKANLSINVALAEGRAKTEIAPSFALIPATPMPIPSPTRTPDATALHPDRPTPTLHGRAASGSGYWQDISDGDWWRSVGDGLVTRDAWHLAVSPALRAASLQCWALNATYTQALACLFCFQGNAQFVASGNLSIPVFVIAYQLKIPATALFSVLLLDRVLTRQQWATLVALAFGVAGVQLSQTSTEGKAGDAPARLHDGSLPDQALGLVAVIAACASSGFASVYFERILKAKPADAQASTITSTGARSSFDAASGDGAQQPLLSSYSGPAKPANGPPASQSLWMRNIQLSIFGLLVSLPFMFWEVGGVDFGPLDYEVIDSAADYRVVQYARSAMKTVFGGFDRPLPWIVVILQATGGLLNALVMRHADNLLKCFSISVSIVLSFAISIVLFDYRVTTGVLFGCVTVLASTWYYAKMSR</sequence>
<evidence type="ECO:0000256" key="6">
    <source>
        <dbReference type="SAM" id="Phobius"/>
    </source>
</evidence>
<evidence type="ECO:0008006" key="9">
    <source>
        <dbReference type="Google" id="ProtNLM"/>
    </source>
</evidence>
<evidence type="ECO:0000256" key="5">
    <source>
        <dbReference type="SAM" id="MobiDB-lite"/>
    </source>
</evidence>
<dbReference type="GO" id="GO:0015165">
    <property type="term" value="F:pyrimidine nucleotide-sugar transmembrane transporter activity"/>
    <property type="evidence" value="ECO:0007669"/>
    <property type="project" value="InterPro"/>
</dbReference>